<dbReference type="NCBIfam" id="TIGR00006">
    <property type="entry name" value="16S rRNA (cytosine(1402)-N(4))-methyltransferase RsmH"/>
    <property type="match status" value="1"/>
</dbReference>
<dbReference type="SUPFAM" id="SSF81799">
    <property type="entry name" value="Putative methyltransferase TM0872, insert domain"/>
    <property type="match status" value="1"/>
</dbReference>
<sequence>MANPTEPVDAAQSTSEQSQHGHVPVMRDRMAELLAPAVEAAGAHGILVDGTLGAGGHTEYFLQRFPDVRVIGLDRDSNALRSATKRLAPYRDRFCAVQCRFDEFADKLATSVATAAVSSADADGVDVPKSQLVDAETWNAESQTVAYFGNTEILADAFHAGISGALFDLGVSSMQLDQLERGFAYKADAPLDMRMDSAAPITAADILNTYSHGDLARVLKTYGDEKFAGKIASAVLREREKQPFSTSQRLVELLYATIPAPARRSGGHPAKRTFQALRIEVNQELAAMENALPMITNMLRDGGRAVFMSYQSLEDRLVKKHFRDISQSKTPAGLPMDLPGTAAKFRVITRGAEQASEEEIVENPRAASVRVRAVEKLQEEKTACAVDSEGRS</sequence>
<evidence type="ECO:0000256" key="4">
    <source>
        <dbReference type="ARBA" id="ARBA00022603"/>
    </source>
</evidence>
<evidence type="ECO:0000256" key="3">
    <source>
        <dbReference type="ARBA" id="ARBA00022552"/>
    </source>
</evidence>
<comment type="caution">
    <text evidence="9">The sequence shown here is derived from an EMBL/GenBank/DDBJ whole genome shotgun (WGS) entry which is preliminary data.</text>
</comment>
<keyword evidence="3 7" id="KW-0698">rRNA processing</keyword>
<dbReference type="InterPro" id="IPR023397">
    <property type="entry name" value="SAM-dep_MeTrfase_MraW_recog"/>
</dbReference>
<evidence type="ECO:0000256" key="1">
    <source>
        <dbReference type="ARBA" id="ARBA00010396"/>
    </source>
</evidence>
<accession>A0AAP4BQ62</accession>
<dbReference type="PANTHER" id="PTHR11265">
    <property type="entry name" value="S-ADENOSYL-METHYLTRANSFERASE MRAW"/>
    <property type="match status" value="1"/>
</dbReference>
<keyword evidence="5 7" id="KW-0808">Transferase</keyword>
<feature type="binding site" evidence="7">
    <location>
        <position position="74"/>
    </location>
    <ligand>
        <name>S-adenosyl-L-methionine</name>
        <dbReference type="ChEBI" id="CHEBI:59789"/>
    </ligand>
</feature>
<dbReference type="PANTHER" id="PTHR11265:SF0">
    <property type="entry name" value="12S RRNA N4-METHYLCYTIDINE METHYLTRANSFERASE"/>
    <property type="match status" value="1"/>
</dbReference>
<dbReference type="Pfam" id="PF01795">
    <property type="entry name" value="Methyltransf_5"/>
    <property type="match status" value="1"/>
</dbReference>
<dbReference type="AlphaFoldDB" id="A0AAP4BQ62"/>
<dbReference type="GO" id="GO:0070475">
    <property type="term" value="P:rRNA base methylation"/>
    <property type="evidence" value="ECO:0007669"/>
    <property type="project" value="UniProtKB-UniRule"/>
</dbReference>
<dbReference type="FunFam" id="1.10.150.170:FF:000001">
    <property type="entry name" value="Ribosomal RNA small subunit methyltransferase H"/>
    <property type="match status" value="1"/>
</dbReference>
<dbReference type="EMBL" id="JASNVH010000010">
    <property type="protein sequence ID" value="MDK4307299.1"/>
    <property type="molecule type" value="Genomic_DNA"/>
</dbReference>
<name>A0AAP4BQ62_9CORY</name>
<feature type="binding site" evidence="7">
    <location>
        <position position="101"/>
    </location>
    <ligand>
        <name>S-adenosyl-L-methionine</name>
        <dbReference type="ChEBI" id="CHEBI:59789"/>
    </ligand>
</feature>
<feature type="compositionally biased region" description="Polar residues" evidence="8">
    <location>
        <begin position="11"/>
        <end position="20"/>
    </location>
</feature>
<dbReference type="HAMAP" id="MF_01007">
    <property type="entry name" value="16SrRNA_methyltr_H"/>
    <property type="match status" value="1"/>
</dbReference>
<dbReference type="SUPFAM" id="SSF53335">
    <property type="entry name" value="S-adenosyl-L-methionine-dependent methyltransferases"/>
    <property type="match status" value="1"/>
</dbReference>
<evidence type="ECO:0000256" key="5">
    <source>
        <dbReference type="ARBA" id="ARBA00022679"/>
    </source>
</evidence>
<gene>
    <name evidence="7 9" type="primary">rsmH</name>
    <name evidence="9" type="ORF">QPX42_07070</name>
</gene>
<evidence type="ECO:0000256" key="2">
    <source>
        <dbReference type="ARBA" id="ARBA00022490"/>
    </source>
</evidence>
<keyword evidence="4 7" id="KW-0489">Methyltransferase</keyword>
<dbReference type="RefSeq" id="WP_284599311.1">
    <property type="nucleotide sequence ID" value="NZ_JASNVH010000010.1"/>
</dbReference>
<organism evidence="9 10">
    <name type="scientific">Corynebacterium pseudodiphtheriticum</name>
    <dbReference type="NCBI Taxonomy" id="37637"/>
    <lineage>
        <taxon>Bacteria</taxon>
        <taxon>Bacillati</taxon>
        <taxon>Actinomycetota</taxon>
        <taxon>Actinomycetes</taxon>
        <taxon>Mycobacteriales</taxon>
        <taxon>Corynebacteriaceae</taxon>
        <taxon>Corynebacterium</taxon>
    </lineage>
</organism>
<dbReference type="EC" id="2.1.1.199" evidence="7"/>
<keyword evidence="6 7" id="KW-0949">S-adenosyl-L-methionine</keyword>
<proteinExistence type="inferred from homology"/>
<dbReference type="InterPro" id="IPR029063">
    <property type="entry name" value="SAM-dependent_MTases_sf"/>
</dbReference>
<keyword evidence="2 7" id="KW-0963">Cytoplasm</keyword>
<comment type="subcellular location">
    <subcellularLocation>
        <location evidence="7">Cytoplasm</location>
    </subcellularLocation>
</comment>
<dbReference type="GO" id="GO:0005737">
    <property type="term" value="C:cytoplasm"/>
    <property type="evidence" value="ECO:0007669"/>
    <property type="project" value="UniProtKB-SubCell"/>
</dbReference>
<dbReference type="GO" id="GO:0071424">
    <property type="term" value="F:rRNA (cytosine-N4-)-methyltransferase activity"/>
    <property type="evidence" value="ECO:0007669"/>
    <property type="project" value="UniProtKB-UniRule"/>
</dbReference>
<evidence type="ECO:0000256" key="7">
    <source>
        <dbReference type="HAMAP-Rule" id="MF_01007"/>
    </source>
</evidence>
<comment type="function">
    <text evidence="7">Specifically methylates the N4 position of cytidine in position 1402 (C1402) of 16S rRNA.</text>
</comment>
<dbReference type="Gene3D" id="3.40.50.150">
    <property type="entry name" value="Vaccinia Virus protein VP39"/>
    <property type="match status" value="2"/>
</dbReference>
<evidence type="ECO:0000256" key="6">
    <source>
        <dbReference type="ARBA" id="ARBA00022691"/>
    </source>
</evidence>
<reference evidence="9" key="1">
    <citation type="submission" date="2023-05" db="EMBL/GenBank/DDBJ databases">
        <title>Metabolic capabilities are highly conserved among human nasal-associated Corynebacterium species in pangenomic analyses.</title>
        <authorList>
            <person name="Tran T.H."/>
            <person name="Roberts A.Q."/>
            <person name="Escapa I.F."/>
            <person name="Gao W."/>
            <person name="Conlan S."/>
            <person name="Kong H."/>
            <person name="Segre J.A."/>
            <person name="Kelly M.S."/>
            <person name="Lemon K.P."/>
        </authorList>
    </citation>
    <scope>NUCLEOTIDE SEQUENCE</scope>
    <source>
        <strain evidence="9">KPL2773</strain>
    </source>
</reference>
<dbReference type="Gene3D" id="1.10.150.170">
    <property type="entry name" value="Putative methyltransferase TM0872, insert domain"/>
    <property type="match status" value="1"/>
</dbReference>
<protein>
    <recommendedName>
        <fullName evidence="7">Ribosomal RNA small subunit methyltransferase H</fullName>
        <ecNumber evidence="7">2.1.1.199</ecNumber>
    </recommendedName>
    <alternativeName>
        <fullName evidence="7">16S rRNA m(4)C1402 methyltransferase</fullName>
    </alternativeName>
    <alternativeName>
        <fullName evidence="7">rRNA (cytosine-N(4)-)-methyltransferase RsmH</fullName>
    </alternativeName>
</protein>
<feature type="binding site" evidence="7">
    <location>
        <begin position="55"/>
        <end position="57"/>
    </location>
    <ligand>
        <name>S-adenosyl-L-methionine</name>
        <dbReference type="ChEBI" id="CHEBI:59789"/>
    </ligand>
</feature>
<dbReference type="Proteomes" id="UP001224412">
    <property type="component" value="Unassembled WGS sequence"/>
</dbReference>
<dbReference type="InterPro" id="IPR002903">
    <property type="entry name" value="RsmH"/>
</dbReference>
<feature type="binding site" evidence="7">
    <location>
        <position position="168"/>
    </location>
    <ligand>
        <name>S-adenosyl-L-methionine</name>
        <dbReference type="ChEBI" id="CHEBI:59789"/>
    </ligand>
</feature>
<evidence type="ECO:0000256" key="8">
    <source>
        <dbReference type="SAM" id="MobiDB-lite"/>
    </source>
</evidence>
<comment type="similarity">
    <text evidence="1 7">Belongs to the methyltransferase superfamily. RsmH family.</text>
</comment>
<feature type="region of interest" description="Disordered" evidence="8">
    <location>
        <begin position="1"/>
        <end position="22"/>
    </location>
</feature>
<feature type="binding site" evidence="7">
    <location>
        <position position="175"/>
    </location>
    <ligand>
        <name>S-adenosyl-L-methionine</name>
        <dbReference type="ChEBI" id="CHEBI:59789"/>
    </ligand>
</feature>
<evidence type="ECO:0000313" key="10">
    <source>
        <dbReference type="Proteomes" id="UP001224412"/>
    </source>
</evidence>
<comment type="catalytic activity">
    <reaction evidence="7">
        <text>cytidine(1402) in 16S rRNA + S-adenosyl-L-methionine = N(4)-methylcytidine(1402) in 16S rRNA + S-adenosyl-L-homocysteine + H(+)</text>
        <dbReference type="Rhea" id="RHEA:42928"/>
        <dbReference type="Rhea" id="RHEA-COMP:10286"/>
        <dbReference type="Rhea" id="RHEA-COMP:10287"/>
        <dbReference type="ChEBI" id="CHEBI:15378"/>
        <dbReference type="ChEBI" id="CHEBI:57856"/>
        <dbReference type="ChEBI" id="CHEBI:59789"/>
        <dbReference type="ChEBI" id="CHEBI:74506"/>
        <dbReference type="ChEBI" id="CHEBI:82748"/>
        <dbReference type="EC" id="2.1.1.199"/>
    </reaction>
</comment>
<evidence type="ECO:0000313" key="9">
    <source>
        <dbReference type="EMBL" id="MDK4307299.1"/>
    </source>
</evidence>